<feature type="region of interest" description="Disordered" evidence="1">
    <location>
        <begin position="83"/>
        <end position="172"/>
    </location>
</feature>
<feature type="compositionally biased region" description="Polar residues" evidence="1">
    <location>
        <begin position="83"/>
        <end position="96"/>
    </location>
</feature>
<feature type="region of interest" description="Disordered" evidence="1">
    <location>
        <begin position="1365"/>
        <end position="1393"/>
    </location>
</feature>
<feature type="compositionally biased region" description="Low complexity" evidence="1">
    <location>
        <begin position="289"/>
        <end position="301"/>
    </location>
</feature>
<evidence type="ECO:0000313" key="2">
    <source>
        <dbReference type="EMBL" id="JAD02534.1"/>
    </source>
</evidence>
<feature type="compositionally biased region" description="Basic and acidic residues" evidence="1">
    <location>
        <begin position="97"/>
        <end position="117"/>
    </location>
</feature>
<feature type="region of interest" description="Disordered" evidence="1">
    <location>
        <begin position="185"/>
        <end position="228"/>
    </location>
</feature>
<accession>A0A0A1WTY0</accession>
<feature type="region of interest" description="Disordered" evidence="1">
    <location>
        <begin position="287"/>
        <end position="323"/>
    </location>
</feature>
<protein>
    <submittedName>
        <fullName evidence="2">Uncharacterized protein</fullName>
    </submittedName>
</protein>
<gene>
    <name evidence="2" type="ORF">g.26809</name>
</gene>
<feature type="compositionally biased region" description="Polar residues" evidence="1">
    <location>
        <begin position="142"/>
        <end position="152"/>
    </location>
</feature>
<feature type="compositionally biased region" description="Polar residues" evidence="1">
    <location>
        <begin position="595"/>
        <end position="608"/>
    </location>
</feature>
<feature type="compositionally biased region" description="Acidic residues" evidence="1">
    <location>
        <begin position="302"/>
        <end position="311"/>
    </location>
</feature>
<name>A0A0A1WTY0_ZEUCU</name>
<feature type="compositionally biased region" description="Basic and acidic residues" evidence="1">
    <location>
        <begin position="585"/>
        <end position="594"/>
    </location>
</feature>
<organism evidence="2">
    <name type="scientific">Zeugodacus cucurbitae</name>
    <name type="common">Melon fruit fly</name>
    <name type="synonym">Bactrocera cucurbitae</name>
    <dbReference type="NCBI Taxonomy" id="28588"/>
    <lineage>
        <taxon>Eukaryota</taxon>
        <taxon>Metazoa</taxon>
        <taxon>Ecdysozoa</taxon>
        <taxon>Arthropoda</taxon>
        <taxon>Hexapoda</taxon>
        <taxon>Insecta</taxon>
        <taxon>Pterygota</taxon>
        <taxon>Neoptera</taxon>
        <taxon>Endopterygota</taxon>
        <taxon>Diptera</taxon>
        <taxon>Brachycera</taxon>
        <taxon>Muscomorpha</taxon>
        <taxon>Tephritoidea</taxon>
        <taxon>Tephritidae</taxon>
        <taxon>Zeugodacus</taxon>
        <taxon>Zeugodacus</taxon>
    </lineage>
</organism>
<proteinExistence type="predicted"/>
<feature type="region of interest" description="Disordered" evidence="1">
    <location>
        <begin position="585"/>
        <end position="624"/>
    </location>
</feature>
<evidence type="ECO:0000256" key="1">
    <source>
        <dbReference type="SAM" id="MobiDB-lite"/>
    </source>
</evidence>
<reference evidence="2" key="2">
    <citation type="journal article" date="2015" name="Gigascience">
        <title>Reconstructing a comprehensive transcriptome assembly of a white-pupal translocated strain of the pest fruit fly Bactrocera cucurbitae.</title>
        <authorList>
            <person name="Sim S.B."/>
            <person name="Calla B."/>
            <person name="Hall B."/>
            <person name="DeRego T."/>
            <person name="Geib S.M."/>
        </authorList>
    </citation>
    <scope>NUCLEOTIDE SEQUENCE</scope>
</reference>
<feature type="non-terminal residue" evidence="2">
    <location>
        <position position="1"/>
    </location>
</feature>
<feature type="compositionally biased region" description="Basic and acidic residues" evidence="1">
    <location>
        <begin position="609"/>
        <end position="621"/>
    </location>
</feature>
<feature type="region of interest" description="Disordered" evidence="1">
    <location>
        <begin position="24"/>
        <end position="53"/>
    </location>
</feature>
<feature type="compositionally biased region" description="Polar residues" evidence="1">
    <location>
        <begin position="121"/>
        <end position="131"/>
    </location>
</feature>
<dbReference type="EMBL" id="GBXI01011758">
    <property type="protein sequence ID" value="JAD02534.1"/>
    <property type="molecule type" value="Transcribed_RNA"/>
</dbReference>
<feature type="compositionally biased region" description="Basic and acidic residues" evidence="1">
    <location>
        <begin position="153"/>
        <end position="162"/>
    </location>
</feature>
<sequence>GENSAPQRKKQMPSNEAETKYVMNRESENRIPFNGPIEECDNETETSKSTETSYISATENLEHSKELNLDRVIEIAVPIVTNTKSQEASEAPNTSDSDIHEYISEGKGDSGVDKEALEYSATESQKQTSCTEPEGECIMDANNDNGLSFSKQEATEREKQTEQEIMGESIEDNIMDTKVADFLETKNEGQMPGEECFINNETESRPPCNNSEEEYDNVAEVPESSHETQYACGSEEQEHISNVNKNLASRTPVEFSATVLLTTEDCVNEAEAQQSSETPYICDTVIQESNSDINEKNNVNSNEEELSATETEEQKNSTETEAGYDMETKTENLIPVREKKKDFNNYAEVQKHSETHYSKESNRNNIVCVEPLEFSATDSEARESSDPIYYSDTYKHECNCEANEDNIMATIAVVISATESKKQKSRNNPEDECAITEGENRISFIGQKEVFLNETEAQECSAIPYSSDTNKPEYLSEEKGDTEVELSALEIEKQNQCNDDTESENRIHTGKKEDWANMTKAQRSLKIPYVSDTDKKEAIYEAKRDIVMDTEAVEFSATKHEKQITSNEPEAECFIDKEIENGIPLSERKEKCSTETEVQESSKTPHTSATEKLETSSEAKRGNVMGTEAVEFSASESHKQKLHGNREETCIIVREVMSYPKIIFEIRNRKNRDDLQKEYTSDITGTTGREEQKYCSEMGDECSDDTETTRYLNTYQNSENHKQLYSVTVEGFKVPHRFENEIPKHNNDTGSSEAEHTSTVIEEIQKENPHWDREEVCVKNIYVLGWSETMQSNECEQLETPSETERTNGIGLKVQKISTIPEILEPKHICNRVSSLTYEVRPTFENKSSSESEENDSIITDTKIFCNISVLDFKQQRIVKLIEDDAMDNDEHILLETAQISVGRKYTEYQNRTSIEQTKLQDEAQNKSMGLSIQITDIPLKTSNSNRDNNCNLEEKSVLEAFESGKETKLGIRNFLCDGNVQNGETHDSCLSLVGDVYKSNNIITVVENAETIKTLKTSDTETNVGKPAKVNSLLSNIVIAITNNACKPTEIEPVKNLNAITKQLHRQPHEIDVTSSEENYSLRTIMYIATMSKTLINDKRLLASLERRRRQTEIMQKYLRSLDSFEFEFESEYFNQDLLEEQSFILSTPPPPLPKTNIAAEINSYFEKSLRELKSNFLKNNLFSDQLRSDINRARKSTQTTTESNIDAYNNDQGISHTNKCNNSFINTTNLTNGSYPNLTPCTKSNGKQGQHFIYNSNYERDNHGEEDDVIPLRKFVPGSIAEREYKKWYNAVEMPNNPYSPEALERRISGSQERFIDLPNINSSTNKNVITITETTKAEEDSENEHRSDIGYKRYSRDYYINADNTPKVSPKHQIHRNDRRKRLSSGCSDEHIADTGTKECISQVNETIAIKNPNVIHPTVYLALPVQVVEESTSFETLSNQPMQSVDTTNSDDSDTIRIYDFKNQTTVVVHNEGKPLTGTDTTAIKFRQKTVEPFQDTATNFTPIKYTCKVSCQNADVSTPTLGPTPNAFKFLQPKRRIIDPSQMLPLNEEAQVLSFGEKSVVEEEVAQVMPSVKALAQAFLLSSNKCSQAEKRWKKGIQKMPSTSIQFSNPPETYTENIVKVPEKTEDTTISSDLSSLET</sequence>
<feature type="compositionally biased region" description="Basic residues" evidence="1">
    <location>
        <begin position="1372"/>
        <end position="1386"/>
    </location>
</feature>
<reference evidence="2" key="1">
    <citation type="submission" date="2014-11" db="EMBL/GenBank/DDBJ databases">
        <authorList>
            <person name="Geib S."/>
        </authorList>
    </citation>
    <scope>NUCLEOTIDE SEQUENCE</scope>
</reference>